<feature type="non-terminal residue" evidence="1">
    <location>
        <position position="97"/>
    </location>
</feature>
<protein>
    <submittedName>
        <fullName evidence="1">Uncharacterized protein</fullName>
    </submittedName>
</protein>
<evidence type="ECO:0000313" key="2">
    <source>
        <dbReference type="Proteomes" id="UP000233551"/>
    </source>
</evidence>
<keyword evidence="2" id="KW-1185">Reference proteome</keyword>
<gene>
    <name evidence="1" type="ORF">CRG98_028939</name>
</gene>
<sequence>MGSATALQWDGGGAGASAIEALGSLFKLTEVYLWDDGSTETREPLSVTKSSKSPHCIDDIGSKNCTTSDICLSAEDKEMMEQMNALGLPVSFQTNKL</sequence>
<evidence type="ECO:0000313" key="1">
    <source>
        <dbReference type="EMBL" id="PKI50627.1"/>
    </source>
</evidence>
<dbReference type="STRING" id="22663.A0A2I0J312"/>
<reference evidence="1 2" key="1">
    <citation type="submission" date="2017-11" db="EMBL/GenBank/DDBJ databases">
        <title>De-novo sequencing of pomegranate (Punica granatum L.) genome.</title>
        <authorList>
            <person name="Akparov Z."/>
            <person name="Amiraslanov A."/>
            <person name="Hajiyeva S."/>
            <person name="Abbasov M."/>
            <person name="Kaur K."/>
            <person name="Hamwieh A."/>
            <person name="Solovyev V."/>
            <person name="Salamov A."/>
            <person name="Braich B."/>
            <person name="Kosarev P."/>
            <person name="Mahmoud A."/>
            <person name="Hajiyev E."/>
            <person name="Babayeva S."/>
            <person name="Izzatullayeva V."/>
            <person name="Mammadov A."/>
            <person name="Mammadov A."/>
            <person name="Sharifova S."/>
            <person name="Ojaghi J."/>
            <person name="Eynullazada K."/>
            <person name="Bayramov B."/>
            <person name="Abdulazimova A."/>
            <person name="Shahmuradov I."/>
        </authorList>
    </citation>
    <scope>NUCLEOTIDE SEQUENCE [LARGE SCALE GENOMIC DNA]</scope>
    <source>
        <strain evidence="2">cv. AG2017</strain>
        <tissue evidence="1">Leaf</tissue>
    </source>
</reference>
<dbReference type="Proteomes" id="UP000233551">
    <property type="component" value="Unassembled WGS sequence"/>
</dbReference>
<proteinExistence type="predicted"/>
<name>A0A2I0J312_PUNGR</name>
<comment type="caution">
    <text evidence="1">The sequence shown here is derived from an EMBL/GenBank/DDBJ whole genome shotgun (WGS) entry which is preliminary data.</text>
</comment>
<dbReference type="AlphaFoldDB" id="A0A2I0J312"/>
<accession>A0A2I0J312</accession>
<organism evidence="1 2">
    <name type="scientific">Punica granatum</name>
    <name type="common">Pomegranate</name>
    <dbReference type="NCBI Taxonomy" id="22663"/>
    <lineage>
        <taxon>Eukaryota</taxon>
        <taxon>Viridiplantae</taxon>
        <taxon>Streptophyta</taxon>
        <taxon>Embryophyta</taxon>
        <taxon>Tracheophyta</taxon>
        <taxon>Spermatophyta</taxon>
        <taxon>Magnoliopsida</taxon>
        <taxon>eudicotyledons</taxon>
        <taxon>Gunneridae</taxon>
        <taxon>Pentapetalae</taxon>
        <taxon>rosids</taxon>
        <taxon>malvids</taxon>
        <taxon>Myrtales</taxon>
        <taxon>Lythraceae</taxon>
        <taxon>Punica</taxon>
    </lineage>
</organism>
<dbReference type="EMBL" id="PGOL01002090">
    <property type="protein sequence ID" value="PKI50627.1"/>
    <property type="molecule type" value="Genomic_DNA"/>
</dbReference>